<reference evidence="3 4" key="1">
    <citation type="submission" date="2023-07" db="EMBL/GenBank/DDBJ databases">
        <title>Sorghum-associated microbial communities from plants grown in Nebraska, USA.</title>
        <authorList>
            <person name="Schachtman D."/>
        </authorList>
    </citation>
    <scope>NUCLEOTIDE SEQUENCE [LARGE SCALE GENOMIC DNA]</scope>
    <source>
        <strain evidence="3 4">DS2154</strain>
    </source>
</reference>
<dbReference type="RefSeq" id="WP_310029123.1">
    <property type="nucleotide sequence ID" value="NZ_JAVDRL010000002.1"/>
</dbReference>
<dbReference type="Proteomes" id="UP001262754">
    <property type="component" value="Unassembled WGS sequence"/>
</dbReference>
<dbReference type="Pfam" id="PF09832">
    <property type="entry name" value="DUF2059"/>
    <property type="match status" value="1"/>
</dbReference>
<accession>A0ABU1MVM9</accession>
<organism evidence="3 4">
    <name type="scientific">Caulobacter rhizosphaerae</name>
    <dbReference type="NCBI Taxonomy" id="2010972"/>
    <lineage>
        <taxon>Bacteria</taxon>
        <taxon>Pseudomonadati</taxon>
        <taxon>Pseudomonadota</taxon>
        <taxon>Alphaproteobacteria</taxon>
        <taxon>Caulobacterales</taxon>
        <taxon>Caulobacteraceae</taxon>
        <taxon>Caulobacter</taxon>
    </lineage>
</organism>
<feature type="chain" id="PRO_5046670677" description="DUF2059 domain-containing protein" evidence="1">
    <location>
        <begin position="27"/>
        <end position="190"/>
    </location>
</feature>
<feature type="domain" description="DUF2059" evidence="2">
    <location>
        <begin position="109"/>
        <end position="145"/>
    </location>
</feature>
<name>A0ABU1MVM9_9CAUL</name>
<evidence type="ECO:0000313" key="3">
    <source>
        <dbReference type="EMBL" id="MDR6529890.1"/>
    </source>
</evidence>
<gene>
    <name evidence="3" type="ORF">J2800_000614</name>
</gene>
<evidence type="ECO:0000259" key="2">
    <source>
        <dbReference type="Pfam" id="PF09832"/>
    </source>
</evidence>
<keyword evidence="4" id="KW-1185">Reference proteome</keyword>
<protein>
    <recommendedName>
        <fullName evidence="2">DUF2059 domain-containing protein</fullName>
    </recommendedName>
</protein>
<sequence>MRGLGKKPSAGRLLAALVSVSFLQMAAPGVAISHAQASGDAGAERLESKEDLARKYLAATHRANAFQKTYSNQLRLGWTVCGDRACQDDLDRAIDEATMDISRQYEEHFSRLLAQKLTEAELRAALKFAESPEGKSIVQVQDEIVGDTALLAHTLSVEARDEVSRRFCPLHANRCTANGIIAMPTKAPSR</sequence>
<proteinExistence type="predicted"/>
<dbReference type="InterPro" id="IPR018637">
    <property type="entry name" value="DUF2059"/>
</dbReference>
<keyword evidence="1" id="KW-0732">Signal</keyword>
<feature type="signal peptide" evidence="1">
    <location>
        <begin position="1"/>
        <end position="26"/>
    </location>
</feature>
<dbReference type="EMBL" id="JAVDRL010000002">
    <property type="protein sequence ID" value="MDR6529890.1"/>
    <property type="molecule type" value="Genomic_DNA"/>
</dbReference>
<evidence type="ECO:0000256" key="1">
    <source>
        <dbReference type="SAM" id="SignalP"/>
    </source>
</evidence>
<comment type="caution">
    <text evidence="3">The sequence shown here is derived from an EMBL/GenBank/DDBJ whole genome shotgun (WGS) entry which is preliminary data.</text>
</comment>
<evidence type="ECO:0000313" key="4">
    <source>
        <dbReference type="Proteomes" id="UP001262754"/>
    </source>
</evidence>